<evidence type="ECO:0000256" key="4">
    <source>
        <dbReference type="ARBA" id="ARBA00022729"/>
    </source>
</evidence>
<feature type="chain" id="PRO_5040171427" evidence="10">
    <location>
        <begin position="23"/>
        <end position="737"/>
    </location>
</feature>
<dbReference type="PRINTS" id="PR00723">
    <property type="entry name" value="SUBTILISIN"/>
</dbReference>
<organism evidence="14 15">
    <name type="scientific">Striga hermonthica</name>
    <name type="common">Purple witchweed</name>
    <name type="synonym">Buchnera hermonthica</name>
    <dbReference type="NCBI Taxonomy" id="68872"/>
    <lineage>
        <taxon>Eukaryota</taxon>
        <taxon>Viridiplantae</taxon>
        <taxon>Streptophyta</taxon>
        <taxon>Embryophyta</taxon>
        <taxon>Tracheophyta</taxon>
        <taxon>Spermatophyta</taxon>
        <taxon>Magnoliopsida</taxon>
        <taxon>eudicotyledons</taxon>
        <taxon>Gunneridae</taxon>
        <taxon>Pentapetalae</taxon>
        <taxon>asterids</taxon>
        <taxon>lamiids</taxon>
        <taxon>Lamiales</taxon>
        <taxon>Orobanchaceae</taxon>
        <taxon>Buchnereae</taxon>
        <taxon>Striga</taxon>
    </lineage>
</organism>
<feature type="domain" description="Subtilisin-like protease fibronectin type-III" evidence="13">
    <location>
        <begin position="633"/>
        <end position="730"/>
    </location>
</feature>
<dbReference type="SUPFAM" id="SSF52743">
    <property type="entry name" value="Subtilisin-like"/>
    <property type="match status" value="1"/>
</dbReference>
<proteinExistence type="inferred from homology"/>
<dbReference type="GO" id="GO:0004252">
    <property type="term" value="F:serine-type endopeptidase activity"/>
    <property type="evidence" value="ECO:0007669"/>
    <property type="project" value="UniProtKB-UniRule"/>
</dbReference>
<dbReference type="InterPro" id="IPR045051">
    <property type="entry name" value="SBT"/>
</dbReference>
<keyword evidence="4 10" id="KW-0732">Signal</keyword>
<dbReference type="Gene3D" id="3.30.70.80">
    <property type="entry name" value="Peptidase S8 propeptide/proteinase inhibitor I9"/>
    <property type="match status" value="1"/>
</dbReference>
<dbReference type="Proteomes" id="UP001153555">
    <property type="component" value="Unassembled WGS sequence"/>
</dbReference>
<sequence>MSPILGLVVLFLSLWLALFVHAVHDEDVRTYIVRVNNRMKPSVYAGVNHWYDSTLQSLENYSAKQYSSKLVHVYQTVFHGFSAKLTPRQAQQLEKRPWVVDVFPDRVYKLHTTRTPYFLDLYSDLNFSVAAPLLKYSDYGSNVIIGFLDSGIKPDHPSFNDTGLVDLPVGRWKGNCTVEGFRCNNKVIGVRIINDDGTDVSHGTHTGSTAAGVAVENVFYSDNASGTAVGVAPKARIAIYKVCNDDGICLGSYVLAGFEKAVEDGVDIISASFGDQAHEDFYKDPVAIGAFGAMARNISVIASAGNVGPNRGTVANVAPWVTTVAAGTIDRRFAANLVISPEVTFNGTSLYRGPPLDPTPLPLAYRGNCTSLDENFSGKIVFCDAAIRHPDVNEPISIDEVVRNAGGAGVVVANMPRVGRDLIAKDFAIPGLVISESDGNMSRALIMNGMMTNATMIFRGVEFVTDQLPAPAVASFSSRGPSSISPFVNKPDVLAPGVNILAAWPEGVEYKLLSGTSMACAHVSGLIALVKAVHNDWSPAMIRSAIMTTAYNIANDGNLILNNEDAHESIAWDMGAGHIYPSDAIDPGLVYDITPQDYVDFLCASNYSDPAIQSITSDTYGRTANCNERMPWDLNYPVISIHSKLLGPNITVTRTVTNVGEDDATYTVNVTNSEWVSLTVNPMRMDFTSKGQQQNYDVTITATGLPGSLIVQTYIVWSDGKRQVVSPVVIFPPYSLS</sequence>
<dbReference type="InterPro" id="IPR037045">
    <property type="entry name" value="S8pro/Inhibitor_I9_sf"/>
</dbReference>
<feature type="signal peptide" evidence="10">
    <location>
        <begin position="1"/>
        <end position="22"/>
    </location>
</feature>
<dbReference type="Pfam" id="PF00082">
    <property type="entry name" value="Peptidase_S8"/>
    <property type="match status" value="1"/>
</dbReference>
<dbReference type="PROSITE" id="PS51892">
    <property type="entry name" value="SUBTILASE"/>
    <property type="match status" value="1"/>
</dbReference>
<dbReference type="Pfam" id="PF05922">
    <property type="entry name" value="Inhibitor_I9"/>
    <property type="match status" value="1"/>
</dbReference>
<keyword evidence="7" id="KW-0325">Glycoprotein</keyword>
<evidence type="ECO:0000256" key="1">
    <source>
        <dbReference type="ARBA" id="ARBA00004613"/>
    </source>
</evidence>
<dbReference type="PROSITE" id="PS00136">
    <property type="entry name" value="SUBTILASE_ASP"/>
    <property type="match status" value="1"/>
</dbReference>
<dbReference type="Gene3D" id="2.60.40.2310">
    <property type="match status" value="1"/>
</dbReference>
<dbReference type="InterPro" id="IPR010259">
    <property type="entry name" value="S8pro/Inhibitor_I9"/>
</dbReference>
<feature type="domain" description="Peptidase S8/S53" evidence="11">
    <location>
        <begin position="140"/>
        <end position="554"/>
    </location>
</feature>
<gene>
    <name evidence="14" type="ORF">SHERM_00359</name>
</gene>
<dbReference type="InterPro" id="IPR034197">
    <property type="entry name" value="Peptidases_S8_3"/>
</dbReference>
<evidence type="ECO:0000256" key="3">
    <source>
        <dbReference type="ARBA" id="ARBA00022670"/>
    </source>
</evidence>
<dbReference type="EMBL" id="CACSLK010017224">
    <property type="protein sequence ID" value="CAA0818589.1"/>
    <property type="molecule type" value="Genomic_DNA"/>
</dbReference>
<evidence type="ECO:0000256" key="10">
    <source>
        <dbReference type="SAM" id="SignalP"/>
    </source>
</evidence>
<dbReference type="PANTHER" id="PTHR10795">
    <property type="entry name" value="PROPROTEIN CONVERTASE SUBTILISIN/KEXIN"/>
    <property type="match status" value="1"/>
</dbReference>
<evidence type="ECO:0000259" key="13">
    <source>
        <dbReference type="Pfam" id="PF17766"/>
    </source>
</evidence>
<evidence type="ECO:0000256" key="2">
    <source>
        <dbReference type="ARBA" id="ARBA00011073"/>
    </source>
</evidence>
<evidence type="ECO:0000313" key="14">
    <source>
        <dbReference type="EMBL" id="CAA0818589.1"/>
    </source>
</evidence>
<evidence type="ECO:0000256" key="6">
    <source>
        <dbReference type="ARBA" id="ARBA00022825"/>
    </source>
</evidence>
<dbReference type="Gene3D" id="3.40.50.200">
    <property type="entry name" value="Peptidase S8/S53 domain"/>
    <property type="match status" value="1"/>
</dbReference>
<keyword evidence="3 9" id="KW-0645">Protease</keyword>
<dbReference type="GO" id="GO:0005576">
    <property type="term" value="C:extracellular region"/>
    <property type="evidence" value="ECO:0007669"/>
    <property type="project" value="UniProtKB-SubCell"/>
</dbReference>
<dbReference type="InterPro" id="IPR015500">
    <property type="entry name" value="Peptidase_S8_subtilisin-rel"/>
</dbReference>
<evidence type="ECO:0000259" key="11">
    <source>
        <dbReference type="Pfam" id="PF00082"/>
    </source>
</evidence>
<feature type="active site" description="Charge relay system" evidence="8 9">
    <location>
        <position position="517"/>
    </location>
</feature>
<dbReference type="InterPro" id="IPR023827">
    <property type="entry name" value="Peptidase_S8_Asp-AS"/>
</dbReference>
<dbReference type="Pfam" id="PF17766">
    <property type="entry name" value="fn3_6"/>
    <property type="match status" value="1"/>
</dbReference>
<dbReference type="AlphaFoldDB" id="A0A9N7R9W5"/>
<comment type="subcellular location">
    <subcellularLocation>
        <location evidence="1">Secreted</location>
    </subcellularLocation>
</comment>
<name>A0A9N7R9W5_STRHE</name>
<evidence type="ECO:0000256" key="9">
    <source>
        <dbReference type="PROSITE-ProRule" id="PRU01240"/>
    </source>
</evidence>
<accession>A0A9N7R9W5</accession>
<dbReference type="InterPro" id="IPR041469">
    <property type="entry name" value="Subtilisin-like_FN3"/>
</dbReference>
<dbReference type="GO" id="GO:0006508">
    <property type="term" value="P:proteolysis"/>
    <property type="evidence" value="ECO:0007669"/>
    <property type="project" value="UniProtKB-KW"/>
</dbReference>
<keyword evidence="5 9" id="KW-0378">Hydrolase</keyword>
<dbReference type="Gene3D" id="3.50.30.30">
    <property type="match status" value="1"/>
</dbReference>
<feature type="active site" description="Charge relay system" evidence="8 9">
    <location>
        <position position="149"/>
    </location>
</feature>
<protein>
    <submittedName>
        <fullName evidence="14">Subtilase family protein</fullName>
    </submittedName>
</protein>
<comment type="caution">
    <text evidence="14">The sequence shown here is derived from an EMBL/GenBank/DDBJ whole genome shotgun (WGS) entry which is preliminary data.</text>
</comment>
<keyword evidence="6 9" id="KW-0720">Serine protease</keyword>
<comment type="similarity">
    <text evidence="2 9">Belongs to the peptidase S8 family.</text>
</comment>
<feature type="active site" description="Charge relay system" evidence="8 9">
    <location>
        <position position="202"/>
    </location>
</feature>
<evidence type="ECO:0000313" key="15">
    <source>
        <dbReference type="Proteomes" id="UP001153555"/>
    </source>
</evidence>
<dbReference type="FunFam" id="3.30.70.80:FF:000003">
    <property type="entry name" value="Subtilisin-like protease SBT1.9"/>
    <property type="match status" value="1"/>
</dbReference>
<evidence type="ECO:0000256" key="8">
    <source>
        <dbReference type="PIRSR" id="PIRSR615500-1"/>
    </source>
</evidence>
<evidence type="ECO:0000256" key="7">
    <source>
        <dbReference type="ARBA" id="ARBA00023180"/>
    </source>
</evidence>
<dbReference type="CDD" id="cd04852">
    <property type="entry name" value="Peptidases_S8_3"/>
    <property type="match status" value="1"/>
</dbReference>
<evidence type="ECO:0000259" key="12">
    <source>
        <dbReference type="Pfam" id="PF05922"/>
    </source>
</evidence>
<reference evidence="14" key="1">
    <citation type="submission" date="2019-12" db="EMBL/GenBank/DDBJ databases">
        <authorList>
            <person name="Scholes J."/>
        </authorList>
    </citation>
    <scope>NUCLEOTIDE SEQUENCE</scope>
</reference>
<dbReference type="InterPro" id="IPR000209">
    <property type="entry name" value="Peptidase_S8/S53_dom"/>
</dbReference>
<evidence type="ECO:0000256" key="5">
    <source>
        <dbReference type="ARBA" id="ARBA00022801"/>
    </source>
</evidence>
<dbReference type="InterPro" id="IPR036852">
    <property type="entry name" value="Peptidase_S8/S53_dom_sf"/>
</dbReference>
<dbReference type="CDD" id="cd02120">
    <property type="entry name" value="PA_subtilisin_like"/>
    <property type="match status" value="1"/>
</dbReference>
<feature type="domain" description="Inhibitor I9" evidence="12">
    <location>
        <begin position="30"/>
        <end position="111"/>
    </location>
</feature>
<dbReference type="OrthoDB" id="206201at2759"/>
<keyword evidence="15" id="KW-1185">Reference proteome</keyword>